<dbReference type="SUPFAM" id="SSF52540">
    <property type="entry name" value="P-loop containing nucleoside triphosphate hydrolases"/>
    <property type="match status" value="1"/>
</dbReference>
<dbReference type="Gene3D" id="3.40.50.300">
    <property type="entry name" value="P-loop containing nucleotide triphosphate hydrolases"/>
    <property type="match status" value="1"/>
</dbReference>
<evidence type="ECO:0000313" key="4">
    <source>
        <dbReference type="EMBL" id="KAE9392732.1"/>
    </source>
</evidence>
<feature type="region of interest" description="Disordered" evidence="2">
    <location>
        <begin position="74"/>
        <end position="104"/>
    </location>
</feature>
<dbReference type="EMBL" id="ML769589">
    <property type="protein sequence ID" value="KAE9392732.1"/>
    <property type="molecule type" value="Genomic_DNA"/>
</dbReference>
<evidence type="ECO:0000259" key="3">
    <source>
        <dbReference type="PROSITE" id="PS50837"/>
    </source>
</evidence>
<dbReference type="InterPro" id="IPR056884">
    <property type="entry name" value="NPHP3-like_N"/>
</dbReference>
<keyword evidence="5" id="KW-1185">Reference proteome</keyword>
<dbReference type="Gene3D" id="2.130.10.10">
    <property type="entry name" value="YVTN repeat-like/Quinoprotein amine dehydrogenase"/>
    <property type="match status" value="2"/>
</dbReference>
<evidence type="ECO:0000313" key="5">
    <source>
        <dbReference type="Proteomes" id="UP000799118"/>
    </source>
</evidence>
<sequence>MPIVSGFRATLASLFSWTTRKSSFTTVAEDKAPNDAQEVLQRPPLPPKLQTTIGEKALKVLRTVTGEGLFSSTKTTAIATEDNARDDPAPNSTPEHPSERPKSKTLNITEKAQVILKVLGIVASDVPFTGMITLVGGLQFLADQYEKRCDNDEDLGYLLDRLEKLAELIQPYEENRSLLPANFTKLLTVTLQAHVSMNRLLTYRNSSTLSKLLSAASTAKEIVALTKKINDIFNDIVMQLHLQTMKQIGELVPKVDDLQQQWILTSLLKAPNAVLDSLPRSLRPCHAGTRLDVLEQIEDWARADAKDSPQIFCLSGSPGSGKTAIAVSISHILQKDPDIRFAGFFCTSLREDASNSNFIFPTLAAQLAHRQDVFAILKGVPRQQCSIYGRPGKQFKDLLIHSLTKLSGVTLLVIDGLDECKESDDVLEIVDALLQNVAEVPTLKVLVCCRSGSEIFQGIISVACRRFSLDDVEPQNLRHDLRLLFSVELQARNFSLKSIISLMDYMDGANCSFLIAYTACTNEDLSPLDSQETQRDTLGRLMARHMDSTYDTHITNALAKADSNNEGGKERGNSGERNSLSVTDLATLVEVPAEQLSTFFNSFPKTVLETESEKVHIHHSSFQEYVKLGVKTVGGGSSSHLHITHRLIRHMSVRLHHNMSGGEALLSASLLSLNVDGILSYACRYWAKHLEMIGTAANEKDLRELLVVLKKFFLTHLLHWLEVLSVLEDVEIVDSVLKSLIQWTEMHRSYILGDSLSQLNSILLDASNSFEVSKRAIKSSATEVYRTFLLPLTHSGRRLAERYPYVGPSLEITELLSLPFSLEPGSTEPKILLSQDATCFTVVWNGCVGIGDSSKNDCAVFLSKSDSKSYIDALVVGQNQVLITMLRSGLAEVWLWTISEKKPKEPFWEQEYVSESQLLPVLALSADGTLVAISTSSKVRVWDIKSWEERLVLRCRKDQYPQERLLALSPRHILVGLRLRSLNPGASKRIVFHDQPLCAIFSSDGNALAVAGNSRISFYRNLLSNNATSTLSPSVSFNISCPVTSLALSPNARYLAVVGVSFLAVWDTFGSLQPLMKLQNETYKTISSVVFSKDSKYLQCGHICPGEKTVLFDMRAIELPIAAQMRVTALAMSSGRKVATGSDNGAVTLWNRGLSSVLYCWERERHPHAVAFVTFSPNGRLLASISKDRIYVRGTTIPFETYARLIPSGSGDLFLSACSFSGDSSLFLCIVQGGIAEHAASAQIWKTSSWDCDLRHIRSISLSQTGEMLAISTNQCLAVHRINLCESSVSLASSQRFDEDLLRLSFSPDNRYILSTAGVLDIAQNFTPTSTSGIEFSDVYIRDGWFMDLKGEKRCQMRFKDICGWASSGSTLVFFTKTLGNVSVVSVCQRTVR</sequence>
<dbReference type="PANTHER" id="PTHR10039:SF14">
    <property type="entry name" value="NACHT DOMAIN-CONTAINING PROTEIN"/>
    <property type="match status" value="1"/>
</dbReference>
<feature type="domain" description="NACHT" evidence="3">
    <location>
        <begin position="310"/>
        <end position="453"/>
    </location>
</feature>
<dbReference type="PROSITE" id="PS50837">
    <property type="entry name" value="NACHT"/>
    <property type="match status" value="1"/>
</dbReference>
<dbReference type="InterPro" id="IPR015943">
    <property type="entry name" value="WD40/YVTN_repeat-like_dom_sf"/>
</dbReference>
<reference evidence="4" key="1">
    <citation type="journal article" date="2019" name="Environ. Microbiol.">
        <title>Fungal ecological strategies reflected in gene transcription - a case study of two litter decomposers.</title>
        <authorList>
            <person name="Barbi F."/>
            <person name="Kohler A."/>
            <person name="Barry K."/>
            <person name="Baskaran P."/>
            <person name="Daum C."/>
            <person name="Fauchery L."/>
            <person name="Ihrmark K."/>
            <person name="Kuo A."/>
            <person name="LaButti K."/>
            <person name="Lipzen A."/>
            <person name="Morin E."/>
            <person name="Grigoriev I.V."/>
            <person name="Henrissat B."/>
            <person name="Lindahl B."/>
            <person name="Martin F."/>
        </authorList>
    </citation>
    <scope>NUCLEOTIDE SEQUENCE</scope>
    <source>
        <strain evidence="4">JB14</strain>
    </source>
</reference>
<dbReference type="Pfam" id="PF24883">
    <property type="entry name" value="NPHP3_N"/>
    <property type="match status" value="1"/>
</dbReference>
<keyword evidence="1" id="KW-0677">Repeat</keyword>
<evidence type="ECO:0000256" key="2">
    <source>
        <dbReference type="SAM" id="MobiDB-lite"/>
    </source>
</evidence>
<proteinExistence type="predicted"/>
<dbReference type="PANTHER" id="PTHR10039">
    <property type="entry name" value="AMELOGENIN"/>
    <property type="match status" value="1"/>
</dbReference>
<name>A0A6A4H3I8_9AGAR</name>
<feature type="region of interest" description="Disordered" evidence="2">
    <location>
        <begin position="556"/>
        <end position="579"/>
    </location>
</feature>
<accession>A0A6A4H3I8</accession>
<dbReference type="InterPro" id="IPR007111">
    <property type="entry name" value="NACHT_NTPase"/>
</dbReference>
<dbReference type="SMART" id="SM00320">
    <property type="entry name" value="WD40"/>
    <property type="match status" value="5"/>
</dbReference>
<dbReference type="OrthoDB" id="3047770at2759"/>
<dbReference type="InterPro" id="IPR027417">
    <property type="entry name" value="P-loop_NTPase"/>
</dbReference>
<protein>
    <recommendedName>
        <fullName evidence="3">NACHT domain-containing protein</fullName>
    </recommendedName>
</protein>
<dbReference type="InterPro" id="IPR001680">
    <property type="entry name" value="WD40_rpt"/>
</dbReference>
<dbReference type="InterPro" id="IPR036322">
    <property type="entry name" value="WD40_repeat_dom_sf"/>
</dbReference>
<gene>
    <name evidence="4" type="ORF">BT96DRAFT_924559</name>
</gene>
<organism evidence="4 5">
    <name type="scientific">Gymnopus androsaceus JB14</name>
    <dbReference type="NCBI Taxonomy" id="1447944"/>
    <lineage>
        <taxon>Eukaryota</taxon>
        <taxon>Fungi</taxon>
        <taxon>Dikarya</taxon>
        <taxon>Basidiomycota</taxon>
        <taxon>Agaricomycotina</taxon>
        <taxon>Agaricomycetes</taxon>
        <taxon>Agaricomycetidae</taxon>
        <taxon>Agaricales</taxon>
        <taxon>Marasmiineae</taxon>
        <taxon>Omphalotaceae</taxon>
        <taxon>Gymnopus</taxon>
    </lineage>
</organism>
<evidence type="ECO:0000256" key="1">
    <source>
        <dbReference type="ARBA" id="ARBA00022737"/>
    </source>
</evidence>
<dbReference type="Proteomes" id="UP000799118">
    <property type="component" value="Unassembled WGS sequence"/>
</dbReference>
<dbReference type="SUPFAM" id="SSF50978">
    <property type="entry name" value="WD40 repeat-like"/>
    <property type="match status" value="2"/>
</dbReference>